<protein>
    <submittedName>
        <fullName evidence="5">Zinc finger protein 6</fullName>
    </submittedName>
</protein>
<evidence type="ECO:0000313" key="4">
    <source>
        <dbReference type="Proteomes" id="UP001652623"/>
    </source>
</evidence>
<evidence type="ECO:0000259" key="3">
    <source>
        <dbReference type="PROSITE" id="PS50157"/>
    </source>
</evidence>
<name>A0A6P4A6M4_ZIZJJ</name>
<dbReference type="GO" id="GO:0009740">
    <property type="term" value="P:gibberellic acid mediated signaling pathway"/>
    <property type="evidence" value="ECO:0007669"/>
    <property type="project" value="TreeGrafter"/>
</dbReference>
<dbReference type="GeneID" id="107417345"/>
<dbReference type="InterPro" id="IPR044299">
    <property type="entry name" value="GIS3/ZFP5/ZFP6"/>
</dbReference>
<dbReference type="InterPro" id="IPR036236">
    <property type="entry name" value="Znf_C2H2_sf"/>
</dbReference>
<feature type="region of interest" description="Disordered" evidence="2">
    <location>
        <begin position="20"/>
        <end position="42"/>
    </location>
</feature>
<keyword evidence="1" id="KW-0862">Zinc</keyword>
<dbReference type="PROSITE" id="PS50157">
    <property type="entry name" value="ZINC_FINGER_C2H2_2"/>
    <property type="match status" value="1"/>
</dbReference>
<dbReference type="GO" id="GO:0009736">
    <property type="term" value="P:cytokinin-activated signaling pathway"/>
    <property type="evidence" value="ECO:0007669"/>
    <property type="project" value="TreeGrafter"/>
</dbReference>
<dbReference type="AlphaFoldDB" id="A0A6P4A6M4"/>
<dbReference type="PROSITE" id="PS00028">
    <property type="entry name" value="ZINC_FINGER_C2H2_1"/>
    <property type="match status" value="1"/>
</dbReference>
<keyword evidence="1" id="KW-0863">Zinc-finger</keyword>
<organism evidence="4 5">
    <name type="scientific">Ziziphus jujuba</name>
    <name type="common">Chinese jujube</name>
    <name type="synonym">Ziziphus sativa</name>
    <dbReference type="NCBI Taxonomy" id="326968"/>
    <lineage>
        <taxon>Eukaryota</taxon>
        <taxon>Viridiplantae</taxon>
        <taxon>Streptophyta</taxon>
        <taxon>Embryophyta</taxon>
        <taxon>Tracheophyta</taxon>
        <taxon>Spermatophyta</taxon>
        <taxon>Magnoliopsida</taxon>
        <taxon>eudicotyledons</taxon>
        <taxon>Gunneridae</taxon>
        <taxon>Pentapetalae</taxon>
        <taxon>rosids</taxon>
        <taxon>fabids</taxon>
        <taxon>Rosales</taxon>
        <taxon>Rhamnaceae</taxon>
        <taxon>Paliureae</taxon>
        <taxon>Ziziphus</taxon>
    </lineage>
</organism>
<evidence type="ECO:0000256" key="1">
    <source>
        <dbReference type="PROSITE-ProRule" id="PRU00042"/>
    </source>
</evidence>
<dbReference type="Gene3D" id="3.30.160.60">
    <property type="entry name" value="Classic Zinc Finger"/>
    <property type="match status" value="1"/>
</dbReference>
<evidence type="ECO:0000313" key="5">
    <source>
        <dbReference type="RefSeq" id="XP_015881443.1"/>
    </source>
</evidence>
<dbReference type="Proteomes" id="UP001652623">
    <property type="component" value="Chromosome 4"/>
</dbReference>
<accession>A0A6P4A6M4</accession>
<dbReference type="SUPFAM" id="SSF57667">
    <property type="entry name" value="beta-beta-alpha zinc fingers"/>
    <property type="match status" value="1"/>
</dbReference>
<dbReference type="GO" id="GO:0008270">
    <property type="term" value="F:zinc ion binding"/>
    <property type="evidence" value="ECO:0007669"/>
    <property type="project" value="UniProtKB-KW"/>
</dbReference>
<dbReference type="GO" id="GO:0003700">
    <property type="term" value="F:DNA-binding transcription factor activity"/>
    <property type="evidence" value="ECO:0007669"/>
    <property type="project" value="TreeGrafter"/>
</dbReference>
<sequence>MADIDCHAKPIKLFGFNISEDNDLNTTRSSSSPSESQDSDHHQRKYECQYCFREFANSQALGGHQNAHKKERQLLKRAQMQASNASRNFSASGHHVHNPMISAFMSPPPRHILGPAPPAHPQDSSWFYMSSHAPPLHVVPQGGAYFPTAAVAVPAGRNVYGRVGIRESMMRTLSQEVGNHAGVLQGLSGLAGDNGGSHHQYQLDHHNGLGLDLHLSLGSANP</sequence>
<dbReference type="GO" id="GO:0010090">
    <property type="term" value="P:trichome morphogenesis"/>
    <property type="evidence" value="ECO:0007669"/>
    <property type="project" value="InterPro"/>
</dbReference>
<feature type="domain" description="C2H2-type" evidence="3">
    <location>
        <begin position="46"/>
        <end position="73"/>
    </location>
</feature>
<proteinExistence type="predicted"/>
<keyword evidence="4" id="KW-1185">Reference proteome</keyword>
<dbReference type="GO" id="GO:0000976">
    <property type="term" value="F:transcription cis-regulatory region binding"/>
    <property type="evidence" value="ECO:0007669"/>
    <property type="project" value="TreeGrafter"/>
</dbReference>
<gene>
    <name evidence="5" type="primary">LOC107417345</name>
</gene>
<dbReference type="KEGG" id="zju:107417345"/>
<reference evidence="5" key="1">
    <citation type="submission" date="2025-08" db="UniProtKB">
        <authorList>
            <consortium name="RefSeq"/>
        </authorList>
    </citation>
    <scope>IDENTIFICATION</scope>
    <source>
        <tissue evidence="5">Seedling</tissue>
    </source>
</reference>
<dbReference type="PANTHER" id="PTHR46353">
    <property type="entry name" value="ZINC FINGER PROTEIN 5"/>
    <property type="match status" value="1"/>
</dbReference>
<dbReference type="RefSeq" id="XP_015881443.1">
    <property type="nucleotide sequence ID" value="XM_016025957.4"/>
</dbReference>
<evidence type="ECO:0000256" key="2">
    <source>
        <dbReference type="SAM" id="MobiDB-lite"/>
    </source>
</evidence>
<dbReference type="InterPro" id="IPR013087">
    <property type="entry name" value="Znf_C2H2_type"/>
</dbReference>
<keyword evidence="1" id="KW-0479">Metal-binding</keyword>
<dbReference type="PANTHER" id="PTHR46353:SF13">
    <property type="entry name" value="ZINC FINGER PROTEIN 6"/>
    <property type="match status" value="1"/>
</dbReference>
<dbReference type="InParanoid" id="A0A6P4A6M4"/>
<dbReference type="GO" id="GO:0005634">
    <property type="term" value="C:nucleus"/>
    <property type="evidence" value="ECO:0007669"/>
    <property type="project" value="TreeGrafter"/>
</dbReference>